<feature type="compositionally biased region" description="Basic residues" evidence="10">
    <location>
        <begin position="1308"/>
        <end position="1317"/>
    </location>
</feature>
<keyword evidence="2" id="KW-0479">Metal-binding</keyword>
<evidence type="ECO:0000256" key="1">
    <source>
        <dbReference type="ARBA" id="ARBA00004123"/>
    </source>
</evidence>
<dbReference type="PROSITE" id="PS50016">
    <property type="entry name" value="ZF_PHD_2"/>
    <property type="match status" value="1"/>
</dbReference>
<evidence type="ECO:0000256" key="10">
    <source>
        <dbReference type="SAM" id="MobiDB-lite"/>
    </source>
</evidence>
<dbReference type="GO" id="GO:0003677">
    <property type="term" value="F:DNA binding"/>
    <property type="evidence" value="ECO:0007669"/>
    <property type="project" value="TreeGrafter"/>
</dbReference>
<gene>
    <name evidence="14" type="ORF">SeLEV6574_g00160</name>
</gene>
<reference evidence="14 15" key="1">
    <citation type="journal article" date="2019" name="Sci. Rep.">
        <title>Comparative genomics of chytrid fungi reveal insights into the obligate biotrophic and pathogenic lifestyle of Synchytrium endobioticum.</title>
        <authorList>
            <person name="van de Vossenberg B.T.L.H."/>
            <person name="Warris S."/>
            <person name="Nguyen H.D.T."/>
            <person name="van Gent-Pelzer M.P.E."/>
            <person name="Joly D.L."/>
            <person name="van de Geest H.C."/>
            <person name="Bonants P.J.M."/>
            <person name="Smith D.S."/>
            <person name="Levesque C.A."/>
            <person name="van der Lee T.A.J."/>
        </authorList>
    </citation>
    <scope>NUCLEOTIDE SEQUENCE [LARGE SCALE GENOMIC DNA]</scope>
    <source>
        <strain evidence="14 15">LEV6574</strain>
    </source>
</reference>
<dbReference type="GO" id="GO:0140658">
    <property type="term" value="F:ATP-dependent chromatin remodeler activity"/>
    <property type="evidence" value="ECO:0007669"/>
    <property type="project" value="TreeGrafter"/>
</dbReference>
<comment type="caution">
    <text evidence="14">The sequence shown here is derived from an EMBL/GenBank/DDBJ whole genome shotgun (WGS) entry which is preliminary data.</text>
</comment>
<evidence type="ECO:0000259" key="11">
    <source>
        <dbReference type="PROSITE" id="PS50016"/>
    </source>
</evidence>
<keyword evidence="7" id="KW-0067">ATP-binding</keyword>
<evidence type="ECO:0000256" key="4">
    <source>
        <dbReference type="ARBA" id="ARBA00022771"/>
    </source>
</evidence>
<dbReference type="PANTHER" id="PTHR45623:SF17">
    <property type="entry name" value="CHROMODOMAIN-HELICASE-DNA-BINDING PROTEIN 3-RELATED"/>
    <property type="match status" value="1"/>
</dbReference>
<comment type="subcellular location">
    <subcellularLocation>
        <location evidence="1">Nucleus</location>
    </subcellularLocation>
</comment>
<dbReference type="EMBL" id="QEAM01000002">
    <property type="protein sequence ID" value="TPX51720.1"/>
    <property type="molecule type" value="Genomic_DNA"/>
</dbReference>
<dbReference type="PROSITE" id="PS51192">
    <property type="entry name" value="HELICASE_ATP_BIND_1"/>
    <property type="match status" value="1"/>
</dbReference>
<feature type="region of interest" description="Disordered" evidence="10">
    <location>
        <begin position="1133"/>
        <end position="1175"/>
    </location>
</feature>
<keyword evidence="5" id="KW-0378">Hydrolase</keyword>
<protein>
    <recommendedName>
        <fullName evidence="16">DNA helicase</fullName>
    </recommendedName>
</protein>
<dbReference type="InterPro" id="IPR049730">
    <property type="entry name" value="SNF2/RAD54-like_C"/>
</dbReference>
<dbReference type="SMART" id="SM00249">
    <property type="entry name" value="PHD"/>
    <property type="match status" value="2"/>
</dbReference>
<dbReference type="GO" id="GO:0005524">
    <property type="term" value="F:ATP binding"/>
    <property type="evidence" value="ECO:0007669"/>
    <property type="project" value="UniProtKB-KW"/>
</dbReference>
<evidence type="ECO:0000256" key="2">
    <source>
        <dbReference type="ARBA" id="ARBA00022723"/>
    </source>
</evidence>
<dbReference type="SUPFAM" id="SSF52540">
    <property type="entry name" value="P-loop containing nucleoside triphosphate hydrolases"/>
    <property type="match status" value="2"/>
</dbReference>
<dbReference type="SUPFAM" id="SSF54160">
    <property type="entry name" value="Chromo domain-like"/>
    <property type="match status" value="1"/>
</dbReference>
<name>A0A507DLF4_9FUNG</name>
<keyword evidence="4 9" id="KW-0863">Zinc-finger</keyword>
<evidence type="ECO:0000256" key="6">
    <source>
        <dbReference type="ARBA" id="ARBA00022833"/>
    </source>
</evidence>
<evidence type="ECO:0000256" key="5">
    <source>
        <dbReference type="ARBA" id="ARBA00022801"/>
    </source>
</evidence>
<evidence type="ECO:0000256" key="8">
    <source>
        <dbReference type="ARBA" id="ARBA00023242"/>
    </source>
</evidence>
<evidence type="ECO:0000313" key="14">
    <source>
        <dbReference type="EMBL" id="TPX51720.1"/>
    </source>
</evidence>
<organism evidence="14 15">
    <name type="scientific">Synchytrium endobioticum</name>
    <dbReference type="NCBI Taxonomy" id="286115"/>
    <lineage>
        <taxon>Eukaryota</taxon>
        <taxon>Fungi</taxon>
        <taxon>Fungi incertae sedis</taxon>
        <taxon>Chytridiomycota</taxon>
        <taxon>Chytridiomycota incertae sedis</taxon>
        <taxon>Chytridiomycetes</taxon>
        <taxon>Synchytriales</taxon>
        <taxon>Synchytriaceae</taxon>
        <taxon>Synchytrium</taxon>
    </lineage>
</organism>
<feature type="domain" description="Helicase C-terminal" evidence="13">
    <location>
        <begin position="868"/>
        <end position="1027"/>
    </location>
</feature>
<dbReference type="InterPro" id="IPR001965">
    <property type="entry name" value="Znf_PHD"/>
</dbReference>
<evidence type="ECO:0000259" key="13">
    <source>
        <dbReference type="PROSITE" id="PS51194"/>
    </source>
</evidence>
<dbReference type="InterPro" id="IPR016197">
    <property type="entry name" value="Chromo-like_dom_sf"/>
</dbReference>
<evidence type="ECO:0000256" key="7">
    <source>
        <dbReference type="ARBA" id="ARBA00022840"/>
    </source>
</evidence>
<feature type="compositionally biased region" description="Basic and acidic residues" evidence="10">
    <location>
        <begin position="312"/>
        <end position="322"/>
    </location>
</feature>
<dbReference type="GO" id="GO:0005634">
    <property type="term" value="C:nucleus"/>
    <property type="evidence" value="ECO:0007669"/>
    <property type="project" value="UniProtKB-SubCell"/>
</dbReference>
<dbReference type="Gene3D" id="3.40.50.10810">
    <property type="entry name" value="Tandem AAA-ATPase domain"/>
    <property type="match status" value="1"/>
</dbReference>
<accession>A0A507DLF4</accession>
<evidence type="ECO:0000313" key="15">
    <source>
        <dbReference type="Proteomes" id="UP000320475"/>
    </source>
</evidence>
<proteinExistence type="predicted"/>
<dbReference type="GO" id="GO:0000785">
    <property type="term" value="C:chromatin"/>
    <property type="evidence" value="ECO:0007669"/>
    <property type="project" value="TreeGrafter"/>
</dbReference>
<evidence type="ECO:0000259" key="12">
    <source>
        <dbReference type="PROSITE" id="PS51192"/>
    </source>
</evidence>
<feature type="region of interest" description="Disordered" evidence="10">
    <location>
        <begin position="312"/>
        <end position="347"/>
    </location>
</feature>
<dbReference type="PROSITE" id="PS51194">
    <property type="entry name" value="HELICASE_CTER"/>
    <property type="match status" value="1"/>
</dbReference>
<dbReference type="InterPro" id="IPR019787">
    <property type="entry name" value="Znf_PHD-finger"/>
</dbReference>
<dbReference type="OrthoDB" id="5857104at2759"/>
<feature type="compositionally biased region" description="Basic and acidic residues" evidence="10">
    <location>
        <begin position="330"/>
        <end position="339"/>
    </location>
</feature>
<dbReference type="InterPro" id="IPR014001">
    <property type="entry name" value="Helicase_ATP-bd"/>
</dbReference>
<dbReference type="VEuPathDB" id="FungiDB:SeMB42_g06554"/>
<feature type="domain" description="Helicase ATP-binding" evidence="12">
    <location>
        <begin position="558"/>
        <end position="732"/>
    </location>
</feature>
<dbReference type="GO" id="GO:0016887">
    <property type="term" value="F:ATP hydrolysis activity"/>
    <property type="evidence" value="ECO:0007669"/>
    <property type="project" value="TreeGrafter"/>
</dbReference>
<dbReference type="InterPro" id="IPR001650">
    <property type="entry name" value="Helicase_C-like"/>
</dbReference>
<dbReference type="InterPro" id="IPR000330">
    <property type="entry name" value="SNF2_N"/>
</dbReference>
<feature type="domain" description="PHD-type" evidence="11">
    <location>
        <begin position="132"/>
        <end position="197"/>
    </location>
</feature>
<dbReference type="GO" id="GO:0008270">
    <property type="term" value="F:zinc ion binding"/>
    <property type="evidence" value="ECO:0007669"/>
    <property type="project" value="UniProtKB-KW"/>
</dbReference>
<dbReference type="PANTHER" id="PTHR45623">
    <property type="entry name" value="CHROMODOMAIN-HELICASE-DNA-BINDING PROTEIN 3-RELATED-RELATED"/>
    <property type="match status" value="1"/>
</dbReference>
<dbReference type="GO" id="GO:0042393">
    <property type="term" value="F:histone binding"/>
    <property type="evidence" value="ECO:0007669"/>
    <property type="project" value="TreeGrafter"/>
</dbReference>
<dbReference type="CDD" id="cd18793">
    <property type="entry name" value="SF2_C_SNF"/>
    <property type="match status" value="1"/>
</dbReference>
<keyword evidence="8" id="KW-0539">Nucleus</keyword>
<feature type="region of interest" description="Disordered" evidence="10">
    <location>
        <begin position="87"/>
        <end position="120"/>
    </location>
</feature>
<evidence type="ECO:0000256" key="3">
    <source>
        <dbReference type="ARBA" id="ARBA00022741"/>
    </source>
</evidence>
<feature type="region of interest" description="Disordered" evidence="10">
    <location>
        <begin position="1192"/>
        <end position="1335"/>
    </location>
</feature>
<keyword evidence="6" id="KW-0862">Zinc</keyword>
<dbReference type="Pfam" id="PF00176">
    <property type="entry name" value="SNF2-rel_dom"/>
    <property type="match status" value="1"/>
</dbReference>
<feature type="compositionally biased region" description="Basic and acidic residues" evidence="10">
    <location>
        <begin position="92"/>
        <end position="106"/>
    </location>
</feature>
<dbReference type="Gene3D" id="3.40.50.300">
    <property type="entry name" value="P-loop containing nucleotide triphosphate hydrolases"/>
    <property type="match status" value="1"/>
</dbReference>
<keyword evidence="3" id="KW-0547">Nucleotide-binding</keyword>
<sequence length="1507" mass="168813">MAIPPCHTRRPCIEVDLDETYHSQKATPDNNPVFCPHQIGRLNSLAAPSAALQLASLYGQVAGSTPIRVRHFLFASPPSMLTATTLVSSGRRRAEDPLPPADKDGPEVDELEPTSPHMTEGRSYAMDMKAHYRFCLKCGPDYTPLSGEDADLDEDLGTLWSCNTCSASFHEQCCKTSRKGPKPQPPPDLTCPRCVKQISISSDSAAVCELCEQPEAPPDRQAAFDKVEMSPADSFLLFRCQRCLSTYHMACMLPLTKSDHPAKRLAKMKKAWKCIQCYNWDAVAETIYTYRYDKSVPLTSSASTVCTSKRGAGDLDIPHRQPDAASEVSNSERDLDRNDNGSGSKGCVESHTMQCREYFVKFEGYPWRYGQWVPEKWLRKVALKLLTSFHRRITQEEEATADRQQLLTNNHRKHPINDDVPVPHDWLFVDRVVDVTFRNGFTTAQALALQSTQLQDTLKYIQVMKVVWRGGSGAAAFTDWSTSANQWNDLKLSDPRFYKNLRSAYFDWIRRMKIPGEAQIYRLQQQSLPKVFRPLSKTPVFMDKVLKEYQIEGVNWLLYNWWNKRSSIIADDMGLGKTVQVLTFLGVLEQEYKKFPFLIVVPASTLGHWKRELESWVARLVVILYTGDEETRNLITQYEIFGGSSKNSHKNVACHVVLCSYEAIMRDATKFEKVQWEVLVADEGHRLKNEESKGFLMLNEIIQSNHRILMTGTPLQNNLKELYTLMTFLDPIKFPPGQREGTIWAKEYNELDANVVSELHESLKPYFLRRTKDIVLKDLPPKIEMFVPIGMSRAQRELYKSVLTKNYGNLRGIVSGKKGNLQNILMQLRKVVAHPYLLDPPADENELRDTDLAAAHKAHTEAAGKLVFLQKVLRRLKDEGHRVLIFSQFRMALDEIELFLMGEGYLYSRLDGTTQVASRQQLIDDFNDSQSAQFVFLLTTRAGGLGVNLTAADTVIIYDADWNPHADLQAMARSHRIGQTKPVFVYKLFTAGCVEERIAEVCKRKMVLDEVIVESMEKENLSKEQLSSIIKFGAEALFNESQNDSFIYDDAAIEKLLDRGFFLEELKSRNEDPTINNNNAFSFAKVWTLDPALPLSSDAPDGELIDSNPDPEFWDRVLTGKTESLSLTKATKIPETITSREGEASDSNTDIQSVHRVDNELGGVHRPKRNASKGVKSYKEYWVDGDAEADNIPEAVGPLSDKDDDFVGEIVDRQSPASSLGESASDDHTDGPPKRTRRRSKSRQSSASLLGEPVLDGHTDGPPRKTRRCSKSRQSFASLLGESVLDDHTDGPPKKKQSSSKTDPAKKTGAKRGRPRKVPLPSPTMEESRSASAYSRQNYLEGQPICVANLIQDNTSVDGAVRSSQCIESFIPTALQYGPTGRQKASPTLPKVNTASCNLPTSTNSFSGSFQRTMQHPAFGQLQSFSAFWPRGSIKPQVYSPLGPPFFGMHVGPDAGISGVRNTGHGAVVNHALPFDIPLPNSDGMKPRSPPPVATQDVIDLTFSDED</sequence>
<dbReference type="Proteomes" id="UP000320475">
    <property type="component" value="Unassembled WGS sequence"/>
</dbReference>
<dbReference type="SMART" id="SM00490">
    <property type="entry name" value="HELICc"/>
    <property type="match status" value="1"/>
</dbReference>
<dbReference type="InterPro" id="IPR027417">
    <property type="entry name" value="P-loop_NTPase"/>
</dbReference>
<dbReference type="InterPro" id="IPR038718">
    <property type="entry name" value="SNF2-like_sf"/>
</dbReference>
<dbReference type="SMART" id="SM00487">
    <property type="entry name" value="DEXDc"/>
    <property type="match status" value="1"/>
</dbReference>
<dbReference type="Pfam" id="PF00271">
    <property type="entry name" value="Helicase_C"/>
    <property type="match status" value="1"/>
</dbReference>
<evidence type="ECO:0000256" key="9">
    <source>
        <dbReference type="PROSITE-ProRule" id="PRU00146"/>
    </source>
</evidence>
<dbReference type="GO" id="GO:0003682">
    <property type="term" value="F:chromatin binding"/>
    <property type="evidence" value="ECO:0007669"/>
    <property type="project" value="TreeGrafter"/>
</dbReference>
<evidence type="ECO:0008006" key="16">
    <source>
        <dbReference type="Google" id="ProtNLM"/>
    </source>
</evidence>